<feature type="region of interest" description="Disordered" evidence="1">
    <location>
        <begin position="135"/>
        <end position="269"/>
    </location>
</feature>
<reference evidence="2 3" key="1">
    <citation type="journal article" date="2016" name="Mol. Biol. Evol.">
        <title>Comparative Genomics of Early-Diverging Mushroom-Forming Fungi Provides Insights into the Origins of Lignocellulose Decay Capabilities.</title>
        <authorList>
            <person name="Nagy L.G."/>
            <person name="Riley R."/>
            <person name="Tritt A."/>
            <person name="Adam C."/>
            <person name="Daum C."/>
            <person name="Floudas D."/>
            <person name="Sun H."/>
            <person name="Yadav J.S."/>
            <person name="Pangilinan J."/>
            <person name="Larsson K.H."/>
            <person name="Matsuura K."/>
            <person name="Barry K."/>
            <person name="Labutti K."/>
            <person name="Kuo R."/>
            <person name="Ohm R.A."/>
            <person name="Bhattacharya S.S."/>
            <person name="Shirouzu T."/>
            <person name="Yoshinaga Y."/>
            <person name="Martin F.M."/>
            <person name="Grigoriev I.V."/>
            <person name="Hibbett D.S."/>
        </authorList>
    </citation>
    <scope>NUCLEOTIDE SEQUENCE [LARGE SCALE GENOMIC DNA]</scope>
    <source>
        <strain evidence="2 3">HHB12029</strain>
    </source>
</reference>
<dbReference type="InParanoid" id="A0A165LR12"/>
<name>A0A165LR12_EXIGL</name>
<proteinExistence type="predicted"/>
<evidence type="ECO:0000313" key="2">
    <source>
        <dbReference type="EMBL" id="KZV98200.1"/>
    </source>
</evidence>
<sequence length="321" mass="34572">MNFPYNPSHYRIPPVPPPYIIEYGDPRDPLKKPKLFFPLPFVAGEPVLAKLDPELASPGALRAHYSDPQNDEAFWAVPYLIQYSDGSLYSFHEVWFPVPRSPLMSMPFALAVVAPFTSTSAVPASLSGPHGRWTSALGAAPSPSSSRPSFASATTIARPALPAGRHIAPLPARGRKTTPQRTSVAFPPFSPSGNTMESRAKSRVHLAASASASRVADGENIPSPERVAPSAGTRQRPHADSSTRSAKRAKLSSDAPPDNDDPRADEDAGLSAPSFAIVDTPVVDQGVLAAFDENGYPLNINLRDDLTTWTPQEGEDWDFRV</sequence>
<dbReference type="AlphaFoldDB" id="A0A165LR12"/>
<organism evidence="2 3">
    <name type="scientific">Exidia glandulosa HHB12029</name>
    <dbReference type="NCBI Taxonomy" id="1314781"/>
    <lineage>
        <taxon>Eukaryota</taxon>
        <taxon>Fungi</taxon>
        <taxon>Dikarya</taxon>
        <taxon>Basidiomycota</taxon>
        <taxon>Agaricomycotina</taxon>
        <taxon>Agaricomycetes</taxon>
        <taxon>Auriculariales</taxon>
        <taxon>Exidiaceae</taxon>
        <taxon>Exidia</taxon>
    </lineage>
</organism>
<feature type="compositionally biased region" description="Low complexity" evidence="1">
    <location>
        <begin position="135"/>
        <end position="153"/>
    </location>
</feature>
<evidence type="ECO:0000313" key="3">
    <source>
        <dbReference type="Proteomes" id="UP000077266"/>
    </source>
</evidence>
<gene>
    <name evidence="2" type="ORF">EXIGLDRAFT_763693</name>
</gene>
<protein>
    <submittedName>
        <fullName evidence="2">Uncharacterized protein</fullName>
    </submittedName>
</protein>
<dbReference type="EMBL" id="KV425921">
    <property type="protein sequence ID" value="KZV98200.1"/>
    <property type="molecule type" value="Genomic_DNA"/>
</dbReference>
<accession>A0A165LR12</accession>
<dbReference type="Proteomes" id="UP000077266">
    <property type="component" value="Unassembled WGS sequence"/>
</dbReference>
<keyword evidence="3" id="KW-1185">Reference proteome</keyword>
<evidence type="ECO:0000256" key="1">
    <source>
        <dbReference type="SAM" id="MobiDB-lite"/>
    </source>
</evidence>